<name>A0A251R6N0_PRUPE</name>
<gene>
    <name evidence="2" type="ORF">PRUPE_1G270400</name>
</gene>
<dbReference type="EMBL" id="CM007651">
    <property type="protein sequence ID" value="ONI30735.1"/>
    <property type="molecule type" value="Genomic_DNA"/>
</dbReference>
<reference evidence="2 3" key="1">
    <citation type="journal article" date="2013" name="Nat. Genet.">
        <title>The high-quality draft genome of peach (Prunus persica) identifies unique patterns of genetic diversity, domestication and genome evolution.</title>
        <authorList>
            <consortium name="International Peach Genome Initiative"/>
            <person name="Verde I."/>
            <person name="Abbott A.G."/>
            <person name="Scalabrin S."/>
            <person name="Jung S."/>
            <person name="Shu S."/>
            <person name="Marroni F."/>
            <person name="Zhebentyayeva T."/>
            <person name="Dettori M.T."/>
            <person name="Grimwood J."/>
            <person name="Cattonaro F."/>
            <person name="Zuccolo A."/>
            <person name="Rossini L."/>
            <person name="Jenkins J."/>
            <person name="Vendramin E."/>
            <person name="Meisel L.A."/>
            <person name="Decroocq V."/>
            <person name="Sosinski B."/>
            <person name="Prochnik S."/>
            <person name="Mitros T."/>
            <person name="Policriti A."/>
            <person name="Cipriani G."/>
            <person name="Dondini L."/>
            <person name="Ficklin S."/>
            <person name="Goodstein D.M."/>
            <person name="Xuan P."/>
            <person name="Del Fabbro C."/>
            <person name="Aramini V."/>
            <person name="Copetti D."/>
            <person name="Gonzalez S."/>
            <person name="Horner D.S."/>
            <person name="Falchi R."/>
            <person name="Lucas S."/>
            <person name="Mica E."/>
            <person name="Maldonado J."/>
            <person name="Lazzari B."/>
            <person name="Bielenberg D."/>
            <person name="Pirona R."/>
            <person name="Miculan M."/>
            <person name="Barakat A."/>
            <person name="Testolin R."/>
            <person name="Stella A."/>
            <person name="Tartarini S."/>
            <person name="Tonutti P."/>
            <person name="Arus P."/>
            <person name="Orellana A."/>
            <person name="Wells C."/>
            <person name="Main D."/>
            <person name="Vizzotto G."/>
            <person name="Silva H."/>
            <person name="Salamini F."/>
            <person name="Schmutz J."/>
            <person name="Morgante M."/>
            <person name="Rokhsar D.S."/>
        </authorList>
    </citation>
    <scope>NUCLEOTIDE SEQUENCE [LARGE SCALE GENOMIC DNA]</scope>
    <source>
        <strain evidence="3">cv. Nemared</strain>
    </source>
</reference>
<evidence type="ECO:0000256" key="1">
    <source>
        <dbReference type="SAM" id="Phobius"/>
    </source>
</evidence>
<keyword evidence="3" id="KW-1185">Reference proteome</keyword>
<keyword evidence="1" id="KW-0472">Membrane</keyword>
<feature type="transmembrane region" description="Helical" evidence="1">
    <location>
        <begin position="50"/>
        <end position="74"/>
    </location>
</feature>
<accession>A0A251R6N0</accession>
<proteinExistence type="predicted"/>
<dbReference type="AlphaFoldDB" id="A0A251R6N0"/>
<keyword evidence="1" id="KW-0812">Transmembrane</keyword>
<keyword evidence="1" id="KW-1133">Transmembrane helix</keyword>
<organism evidence="2 3">
    <name type="scientific">Prunus persica</name>
    <name type="common">Peach</name>
    <name type="synonym">Amygdalus persica</name>
    <dbReference type="NCBI Taxonomy" id="3760"/>
    <lineage>
        <taxon>Eukaryota</taxon>
        <taxon>Viridiplantae</taxon>
        <taxon>Streptophyta</taxon>
        <taxon>Embryophyta</taxon>
        <taxon>Tracheophyta</taxon>
        <taxon>Spermatophyta</taxon>
        <taxon>Magnoliopsida</taxon>
        <taxon>eudicotyledons</taxon>
        <taxon>Gunneridae</taxon>
        <taxon>Pentapetalae</taxon>
        <taxon>rosids</taxon>
        <taxon>fabids</taxon>
        <taxon>Rosales</taxon>
        <taxon>Rosaceae</taxon>
        <taxon>Amygdaloideae</taxon>
        <taxon>Amygdaleae</taxon>
        <taxon>Prunus</taxon>
    </lineage>
</organism>
<evidence type="ECO:0000313" key="3">
    <source>
        <dbReference type="Proteomes" id="UP000006882"/>
    </source>
</evidence>
<feature type="transmembrane region" description="Helical" evidence="1">
    <location>
        <begin position="116"/>
        <end position="135"/>
    </location>
</feature>
<sequence length="181" mass="20106">MQATSDPPLNSSMQTVQLSLSLTQTFLLFLSRPSSSQHDASLSSGPNRTLFSTVLIAESLAGTMPSLLLLLITISSNCVHDSQRLLTCSVLIYTHNPNTLRPMLLSLLPSMRPCTIILSTIYLLDALSLLIPTSASMIERIPCASRKFFNLSMSNWHFLSFLSTYSLMVVSVRFKERLTYL</sequence>
<protein>
    <submittedName>
        <fullName evidence="2">Uncharacterized protein</fullName>
    </submittedName>
</protein>
<dbReference type="Proteomes" id="UP000006882">
    <property type="component" value="Chromosome G1"/>
</dbReference>
<dbReference type="Gramene" id="ONI30735">
    <property type="protein sequence ID" value="ONI30735"/>
    <property type="gene ID" value="PRUPE_1G270400"/>
</dbReference>
<evidence type="ECO:0000313" key="2">
    <source>
        <dbReference type="EMBL" id="ONI30735.1"/>
    </source>
</evidence>
<feature type="transmembrane region" description="Helical" evidence="1">
    <location>
        <begin position="156"/>
        <end position="174"/>
    </location>
</feature>